<proteinExistence type="predicted"/>
<keyword evidence="2" id="KW-0812">Transmembrane</keyword>
<gene>
    <name evidence="3" type="ORF">G5C60_40145</name>
</gene>
<organism evidence="3 4">
    <name type="scientific">Streptomyces scabichelini</name>
    <dbReference type="NCBI Taxonomy" id="2711217"/>
    <lineage>
        <taxon>Bacteria</taxon>
        <taxon>Bacillati</taxon>
        <taxon>Actinomycetota</taxon>
        <taxon>Actinomycetes</taxon>
        <taxon>Kitasatosporales</taxon>
        <taxon>Streptomycetaceae</taxon>
        <taxon>Streptomyces</taxon>
    </lineage>
</organism>
<evidence type="ECO:0000256" key="2">
    <source>
        <dbReference type="SAM" id="Phobius"/>
    </source>
</evidence>
<dbReference type="RefSeq" id="WP_165267258.1">
    <property type="nucleotide sequence ID" value="NZ_JAAKZY010000202.1"/>
</dbReference>
<sequence>MTDPYRLTTASGTYADPSAKPSVDHNAETIGGPLPVGEPLRVVTGSGVVRTLLWVLLVISAIGNMVASYAAAGTAVHLAFGAVTAVCLTALVAQRLRGRR</sequence>
<dbReference type="Proteomes" id="UP000472335">
    <property type="component" value="Unassembled WGS sequence"/>
</dbReference>
<evidence type="ECO:0000313" key="3">
    <source>
        <dbReference type="EMBL" id="NGO13645.1"/>
    </source>
</evidence>
<feature type="transmembrane region" description="Helical" evidence="2">
    <location>
        <begin position="51"/>
        <end position="69"/>
    </location>
</feature>
<dbReference type="EMBL" id="JAAKZY010000202">
    <property type="protein sequence ID" value="NGO13645.1"/>
    <property type="molecule type" value="Genomic_DNA"/>
</dbReference>
<evidence type="ECO:0000256" key="1">
    <source>
        <dbReference type="SAM" id="MobiDB-lite"/>
    </source>
</evidence>
<dbReference type="AlphaFoldDB" id="A0A6G4VID6"/>
<feature type="transmembrane region" description="Helical" evidence="2">
    <location>
        <begin position="75"/>
        <end position="93"/>
    </location>
</feature>
<keyword evidence="2" id="KW-1133">Transmembrane helix</keyword>
<keyword evidence="2" id="KW-0472">Membrane</keyword>
<comment type="caution">
    <text evidence="3">The sequence shown here is derived from an EMBL/GenBank/DDBJ whole genome shotgun (WGS) entry which is preliminary data.</text>
</comment>
<name>A0A6G4VID6_9ACTN</name>
<keyword evidence="4" id="KW-1185">Reference proteome</keyword>
<protein>
    <submittedName>
        <fullName evidence="3">Uncharacterized protein</fullName>
    </submittedName>
</protein>
<accession>A0A6G4VID6</accession>
<feature type="region of interest" description="Disordered" evidence="1">
    <location>
        <begin position="1"/>
        <end position="22"/>
    </location>
</feature>
<evidence type="ECO:0000313" key="4">
    <source>
        <dbReference type="Proteomes" id="UP000472335"/>
    </source>
</evidence>
<reference evidence="3 4" key="1">
    <citation type="submission" date="2020-02" db="EMBL/GenBank/DDBJ databases">
        <title>Whole-genome analyses of novel actinobacteria.</title>
        <authorList>
            <person name="Sahin N."/>
            <person name="Gencbay T."/>
        </authorList>
    </citation>
    <scope>NUCLEOTIDE SEQUENCE [LARGE SCALE GENOMIC DNA]</scope>
    <source>
        <strain evidence="3 4">HC44</strain>
    </source>
</reference>